<dbReference type="InterPro" id="IPR001017">
    <property type="entry name" value="DH_E1"/>
</dbReference>
<accession>A0A7K1TBN8</accession>
<proteinExistence type="predicted"/>
<keyword evidence="8" id="KW-1185">Reference proteome</keyword>
<dbReference type="GO" id="GO:0009083">
    <property type="term" value="P:branched-chain amino acid catabolic process"/>
    <property type="evidence" value="ECO:0007669"/>
    <property type="project" value="TreeGrafter"/>
</dbReference>
<dbReference type="GO" id="GO:0003863">
    <property type="term" value="F:branched-chain 2-oxo acid dehydrogenase activity"/>
    <property type="evidence" value="ECO:0007669"/>
    <property type="project" value="UniProtKB-EC"/>
</dbReference>
<dbReference type="EC" id="1.2.4.4" evidence="3"/>
<feature type="domain" description="Transketolase-like pyrimidine-binding" evidence="6">
    <location>
        <begin position="375"/>
        <end position="551"/>
    </location>
</feature>
<dbReference type="InterPro" id="IPR029061">
    <property type="entry name" value="THDP-binding"/>
</dbReference>
<comment type="caution">
    <text evidence="7">The sequence shown here is derived from an EMBL/GenBank/DDBJ whole genome shotgun (WGS) entry which is preliminary data.</text>
</comment>
<comment type="function">
    <text evidence="2">E1 component of the 2-oxoglutarate dehydrogenase (OGDH) complex which catalyzes the decarboxylation of 2-oxoglutarate, the first step in the conversion of 2-oxoglutarate to succinyl-CoA and CO(2).</text>
</comment>
<dbReference type="Pfam" id="PF00676">
    <property type="entry name" value="E1_dh"/>
    <property type="match status" value="1"/>
</dbReference>
<evidence type="ECO:0000313" key="7">
    <source>
        <dbReference type="EMBL" id="MVN75793.1"/>
    </source>
</evidence>
<dbReference type="Gene3D" id="3.40.50.970">
    <property type="match status" value="2"/>
</dbReference>
<keyword evidence="5" id="KW-0786">Thiamine pyrophosphate</keyword>
<name>A0A7K1TBN8_9BACT</name>
<dbReference type="RefSeq" id="WP_157562544.1">
    <property type="nucleotide sequence ID" value="NZ_WQKZ01000001.1"/>
</dbReference>
<evidence type="ECO:0000256" key="1">
    <source>
        <dbReference type="ARBA" id="ARBA00001964"/>
    </source>
</evidence>
<dbReference type="InterPro" id="IPR033248">
    <property type="entry name" value="Transketolase_C"/>
</dbReference>
<dbReference type="AlphaFoldDB" id="A0A7K1TBN8"/>
<keyword evidence="4" id="KW-0560">Oxidoreductase</keyword>
<dbReference type="PANTHER" id="PTHR42980">
    <property type="entry name" value="2-OXOISOVALERATE DEHYDROGENASE SUBUNIT BETA-RELATED"/>
    <property type="match status" value="1"/>
</dbReference>
<dbReference type="Pfam" id="PF02779">
    <property type="entry name" value="Transket_pyr"/>
    <property type="match status" value="1"/>
</dbReference>
<dbReference type="Pfam" id="PF02780">
    <property type="entry name" value="Transketolase_C"/>
    <property type="match status" value="1"/>
</dbReference>
<dbReference type="GO" id="GO:0007584">
    <property type="term" value="P:response to nutrient"/>
    <property type="evidence" value="ECO:0007669"/>
    <property type="project" value="TreeGrafter"/>
</dbReference>
<dbReference type="SUPFAM" id="SSF52922">
    <property type="entry name" value="TK C-terminal domain-like"/>
    <property type="match status" value="1"/>
</dbReference>
<evidence type="ECO:0000256" key="5">
    <source>
        <dbReference type="ARBA" id="ARBA00023052"/>
    </source>
</evidence>
<dbReference type="InterPro" id="IPR005475">
    <property type="entry name" value="Transketolase-like_Pyr-bd"/>
</dbReference>
<evidence type="ECO:0000256" key="3">
    <source>
        <dbReference type="ARBA" id="ARBA00012277"/>
    </source>
</evidence>
<dbReference type="EMBL" id="WQKZ01000001">
    <property type="protein sequence ID" value="MVN75793.1"/>
    <property type="molecule type" value="Genomic_DNA"/>
</dbReference>
<dbReference type="SMART" id="SM00861">
    <property type="entry name" value="Transket_pyr"/>
    <property type="match status" value="1"/>
</dbReference>
<dbReference type="Gene3D" id="3.40.50.920">
    <property type="match status" value="1"/>
</dbReference>
<evidence type="ECO:0000256" key="2">
    <source>
        <dbReference type="ARBA" id="ARBA00003906"/>
    </source>
</evidence>
<dbReference type="PANTHER" id="PTHR42980:SF1">
    <property type="entry name" value="2-OXOISOVALERATE DEHYDROGENASE SUBUNIT BETA, MITOCHONDRIAL"/>
    <property type="match status" value="1"/>
</dbReference>
<dbReference type="CDD" id="cd07036">
    <property type="entry name" value="TPP_PYR_E1-PDHc-beta_like"/>
    <property type="match status" value="1"/>
</dbReference>
<organism evidence="7 8">
    <name type="scientific">Hymenobacter ginkgonis</name>
    <dbReference type="NCBI Taxonomy" id="2682976"/>
    <lineage>
        <taxon>Bacteria</taxon>
        <taxon>Pseudomonadati</taxon>
        <taxon>Bacteroidota</taxon>
        <taxon>Cytophagia</taxon>
        <taxon>Cytophagales</taxon>
        <taxon>Hymenobacteraceae</taxon>
        <taxon>Hymenobacter</taxon>
    </lineage>
</organism>
<comment type="cofactor">
    <cofactor evidence="1">
        <name>thiamine diphosphate</name>
        <dbReference type="ChEBI" id="CHEBI:58937"/>
    </cofactor>
</comment>
<gene>
    <name evidence="7" type="ORF">GO988_05585</name>
</gene>
<evidence type="ECO:0000259" key="6">
    <source>
        <dbReference type="SMART" id="SM00861"/>
    </source>
</evidence>
<sequence>MLVAPPASVAAASAVPEVVLLRRAYLLMHTAAEMAALYEAQKTVAARYVHATARGHEAVQLAAAFLLTGADYAAPYYRDDALLLGLGLRPYELMLQLLAKRDDPFSGGRTYYSHPSLRREGLPVIPHQSSATGMQAIPATGMAHAIQYLEYVKSEKLTAGGAPAAAPDPTPPVNPLVLCSIGDGAMTEGEVSEALQMAVLHRLPIVYLVQDNDWGISATGEEMRAMDAYEFAAGFPGLHRVRVDGADFVSSYNGLSEAFEHVRQRGGPALVHAKCPLLGHHTSGVRREWYRGDDLATHQQQDPLPRLHRRLLQAGALEKDLIALAARARATVAADWALALAAPDPDPATFADHEFAPPAVLAEAGERAPAGADKVLMVDAALHAVDDILREFPEALFYGQDVGGELGGVFREAALLAKKYGDRRVFNTPIQEAYIVGSTAGMAAVGARPIVEIQFADYIWPALNQLVEELSKSCYLSMGKFPVPALIRVPVGAYGGGGPYHSGSIESTLLTIRGIKVVYPSNAADMKGLLRSAFLDPNPVVLLEHKGLYWSKVPGTEDAKTIEPAAGYVIPLGKAAVAQAAAPDRLRAGDTCVVITYGMGVHWATAASRVYPGRVEVLDLRTLNPLDWEGVLAAVARHGKILVLTEEPLLNSFAESLAGRIQTQCFLQLDAPVYTLGAANLPAIALNVELEKQMLPSAAKVAKVLGELLGY</sequence>
<dbReference type="Proteomes" id="UP000441336">
    <property type="component" value="Unassembled WGS sequence"/>
</dbReference>
<reference evidence="7 8" key="1">
    <citation type="submission" date="2019-12" db="EMBL/GenBank/DDBJ databases">
        <title>Hymenobacter sp. HMF4947 Genome sequencing and assembly.</title>
        <authorList>
            <person name="Kang H."/>
            <person name="Cha I."/>
            <person name="Kim H."/>
            <person name="Joh K."/>
        </authorList>
    </citation>
    <scope>NUCLEOTIDE SEQUENCE [LARGE SCALE GENOMIC DNA]</scope>
    <source>
        <strain evidence="7 8">HMF4947</strain>
    </source>
</reference>
<dbReference type="InterPro" id="IPR009014">
    <property type="entry name" value="Transketo_C/PFOR_II"/>
</dbReference>
<evidence type="ECO:0000256" key="4">
    <source>
        <dbReference type="ARBA" id="ARBA00023002"/>
    </source>
</evidence>
<protein>
    <recommendedName>
        <fullName evidence="3">3-methyl-2-oxobutanoate dehydrogenase (2-methylpropanoyl-transferring)</fullName>
        <ecNumber evidence="3">1.2.4.4</ecNumber>
    </recommendedName>
</protein>
<dbReference type="SUPFAM" id="SSF52518">
    <property type="entry name" value="Thiamin diphosphate-binding fold (THDP-binding)"/>
    <property type="match status" value="2"/>
</dbReference>
<evidence type="ECO:0000313" key="8">
    <source>
        <dbReference type="Proteomes" id="UP000441336"/>
    </source>
</evidence>